<reference evidence="2" key="1">
    <citation type="submission" date="2024-05" db="EMBL/GenBank/DDBJ databases">
        <title>Pontimicrobium maritimus sp. nov., isolated form sea water.</title>
        <authorList>
            <person name="Muhammad N."/>
            <person name="Vuong T.Q."/>
            <person name="Han H.L."/>
            <person name="Kim S.-G."/>
        </authorList>
    </citation>
    <scope>NUCLEOTIDE SEQUENCE</scope>
    <source>
        <strain evidence="2">SW4</strain>
    </source>
</reference>
<name>A0AAU7BY63_9FLAO</name>
<feature type="domain" description="SHSP" evidence="1">
    <location>
        <begin position="4"/>
        <end position="40"/>
    </location>
</feature>
<protein>
    <submittedName>
        <fullName evidence="2">Hsp20/alpha crystallin family protein</fullName>
    </submittedName>
</protein>
<organism evidence="2">
    <name type="scientific">Pontimicrobium sp. SW4</name>
    <dbReference type="NCBI Taxonomy" id="3153519"/>
    <lineage>
        <taxon>Bacteria</taxon>
        <taxon>Pseudomonadati</taxon>
        <taxon>Bacteroidota</taxon>
        <taxon>Flavobacteriia</taxon>
        <taxon>Flavobacteriales</taxon>
        <taxon>Flavobacteriaceae</taxon>
        <taxon>Pontimicrobium</taxon>
    </lineage>
</organism>
<dbReference type="RefSeq" id="WP_347926384.1">
    <property type="nucleotide sequence ID" value="NZ_CP157199.1"/>
</dbReference>
<dbReference type="Gene3D" id="2.60.40.790">
    <property type="match status" value="1"/>
</dbReference>
<evidence type="ECO:0000313" key="2">
    <source>
        <dbReference type="EMBL" id="XBG62864.1"/>
    </source>
</evidence>
<accession>A0AAU7BY63</accession>
<dbReference type="SUPFAM" id="SSF49764">
    <property type="entry name" value="HSP20-like chaperones"/>
    <property type="match status" value="1"/>
</dbReference>
<evidence type="ECO:0000259" key="1">
    <source>
        <dbReference type="Pfam" id="PF00011"/>
    </source>
</evidence>
<dbReference type="InterPro" id="IPR002068">
    <property type="entry name" value="A-crystallin/Hsp20_dom"/>
</dbReference>
<proteinExistence type="predicted"/>
<dbReference type="EMBL" id="CP157199">
    <property type="protein sequence ID" value="XBG62864.1"/>
    <property type="molecule type" value="Genomic_DNA"/>
</dbReference>
<gene>
    <name evidence="2" type="ORF">ABGB03_05560</name>
</gene>
<dbReference type="AlphaFoldDB" id="A0AAU7BY63"/>
<dbReference type="CDD" id="cd06464">
    <property type="entry name" value="ACD_sHsps-like"/>
    <property type="match status" value="1"/>
</dbReference>
<dbReference type="Pfam" id="PF00011">
    <property type="entry name" value="HSP20"/>
    <property type="match status" value="1"/>
</dbReference>
<sequence>MELYYSFKRLLKLPNTVNADQDVMAEYKNGVLKLNLHIKEK</sequence>
<dbReference type="InterPro" id="IPR008978">
    <property type="entry name" value="HSP20-like_chaperone"/>
</dbReference>